<evidence type="ECO:0000256" key="3">
    <source>
        <dbReference type="ARBA" id="ARBA00023004"/>
    </source>
</evidence>
<dbReference type="Proteomes" id="UP001150538">
    <property type="component" value="Unassembled WGS sequence"/>
</dbReference>
<dbReference type="EMBL" id="JANBPU010000197">
    <property type="protein sequence ID" value="KAJ1914458.1"/>
    <property type="molecule type" value="Genomic_DNA"/>
</dbReference>
<protein>
    <recommendedName>
        <fullName evidence="6">Frataxin</fullName>
    </recommendedName>
</protein>
<dbReference type="GO" id="GO:0008199">
    <property type="term" value="F:ferric iron binding"/>
    <property type="evidence" value="ECO:0007669"/>
    <property type="project" value="InterPro"/>
</dbReference>
<dbReference type="Gene3D" id="3.30.920.10">
    <property type="entry name" value="Frataxin/CyaY"/>
    <property type="match status" value="1"/>
</dbReference>
<dbReference type="GO" id="GO:0004322">
    <property type="term" value="F:ferroxidase activity"/>
    <property type="evidence" value="ECO:0007669"/>
    <property type="project" value="TreeGrafter"/>
</dbReference>
<reference evidence="4" key="1">
    <citation type="submission" date="2022-07" db="EMBL/GenBank/DDBJ databases">
        <title>Phylogenomic reconstructions and comparative analyses of Kickxellomycotina fungi.</title>
        <authorList>
            <person name="Reynolds N.K."/>
            <person name="Stajich J.E."/>
            <person name="Barry K."/>
            <person name="Grigoriev I.V."/>
            <person name="Crous P."/>
            <person name="Smith M.E."/>
        </authorList>
    </citation>
    <scope>NUCLEOTIDE SEQUENCE</scope>
    <source>
        <strain evidence="4">NBRC 100468</strain>
    </source>
</reference>
<dbReference type="InterPro" id="IPR036524">
    <property type="entry name" value="Frataxin/CyaY_sf"/>
</dbReference>
<dbReference type="PROSITE" id="PS50810">
    <property type="entry name" value="FRATAXIN_2"/>
    <property type="match status" value="1"/>
</dbReference>
<dbReference type="GO" id="GO:0016226">
    <property type="term" value="P:iron-sulfur cluster assembly"/>
    <property type="evidence" value="ECO:0007669"/>
    <property type="project" value="InterPro"/>
</dbReference>
<keyword evidence="3" id="KW-0408">Iron</keyword>
<dbReference type="GO" id="GO:0051537">
    <property type="term" value="F:2 iron, 2 sulfur cluster binding"/>
    <property type="evidence" value="ECO:0007669"/>
    <property type="project" value="TreeGrafter"/>
</dbReference>
<dbReference type="GO" id="GO:0006826">
    <property type="term" value="P:iron ion transport"/>
    <property type="evidence" value="ECO:0007669"/>
    <property type="project" value="UniProtKB-KW"/>
</dbReference>
<dbReference type="GO" id="GO:0034986">
    <property type="term" value="F:iron chaperone activity"/>
    <property type="evidence" value="ECO:0007669"/>
    <property type="project" value="TreeGrafter"/>
</dbReference>
<dbReference type="GO" id="GO:0008198">
    <property type="term" value="F:ferrous iron binding"/>
    <property type="evidence" value="ECO:0007669"/>
    <property type="project" value="TreeGrafter"/>
</dbReference>
<organism evidence="4 5">
    <name type="scientific">Mycoemilia scoparia</name>
    <dbReference type="NCBI Taxonomy" id="417184"/>
    <lineage>
        <taxon>Eukaryota</taxon>
        <taxon>Fungi</taxon>
        <taxon>Fungi incertae sedis</taxon>
        <taxon>Zoopagomycota</taxon>
        <taxon>Kickxellomycotina</taxon>
        <taxon>Kickxellomycetes</taxon>
        <taxon>Kickxellales</taxon>
        <taxon>Kickxellaceae</taxon>
        <taxon>Mycoemilia</taxon>
    </lineage>
</organism>
<name>A0A9W7ZV75_9FUNG</name>
<dbReference type="InterPro" id="IPR002908">
    <property type="entry name" value="Frataxin/CyaY"/>
</dbReference>
<dbReference type="AlphaFoldDB" id="A0A9W7ZV75"/>
<dbReference type="GO" id="GO:0006879">
    <property type="term" value="P:intracellular iron ion homeostasis"/>
    <property type="evidence" value="ECO:0007669"/>
    <property type="project" value="TreeGrafter"/>
</dbReference>
<evidence type="ECO:0000313" key="5">
    <source>
        <dbReference type="Proteomes" id="UP001150538"/>
    </source>
</evidence>
<sequence length="108" mass="11795">MIELDEMKHEKLSSQAFGSLTGYLKDLGDQMVDNKEFDIEYSQGVLALRTGNTGAGVYVLNKQPPNKQIWVSLPVSSGPERCMTMMSIMMLGSADIPTGPILGSVVER</sequence>
<comment type="similarity">
    <text evidence="1">Belongs to the frataxin family.</text>
</comment>
<keyword evidence="2" id="KW-0410">Iron transport</keyword>
<evidence type="ECO:0000256" key="2">
    <source>
        <dbReference type="ARBA" id="ARBA00022496"/>
    </source>
</evidence>
<keyword evidence="5" id="KW-1185">Reference proteome</keyword>
<comment type="caution">
    <text evidence="4">The sequence shown here is derived from an EMBL/GenBank/DDBJ whole genome shotgun (WGS) entry which is preliminary data.</text>
</comment>
<dbReference type="PANTHER" id="PTHR16821">
    <property type="entry name" value="FRATAXIN"/>
    <property type="match status" value="1"/>
</dbReference>
<evidence type="ECO:0000313" key="4">
    <source>
        <dbReference type="EMBL" id="KAJ1914458.1"/>
    </source>
</evidence>
<dbReference type="SUPFAM" id="SSF55387">
    <property type="entry name" value="Frataxin/Nqo15-like"/>
    <property type="match status" value="1"/>
</dbReference>
<keyword evidence="2" id="KW-0406">Ion transport</keyword>
<gene>
    <name evidence="4" type="ORF">H4219_004785</name>
</gene>
<keyword evidence="2" id="KW-0813">Transport</keyword>
<evidence type="ECO:0008006" key="6">
    <source>
        <dbReference type="Google" id="ProtNLM"/>
    </source>
</evidence>
<evidence type="ECO:0000256" key="1">
    <source>
        <dbReference type="ARBA" id="ARBA00008183"/>
    </source>
</evidence>
<dbReference type="GO" id="GO:0005739">
    <property type="term" value="C:mitochondrion"/>
    <property type="evidence" value="ECO:0007669"/>
    <property type="project" value="TreeGrafter"/>
</dbReference>
<dbReference type="PANTHER" id="PTHR16821:SF2">
    <property type="entry name" value="FRATAXIN, MITOCHONDRIAL"/>
    <property type="match status" value="1"/>
</dbReference>
<dbReference type="Pfam" id="PF01491">
    <property type="entry name" value="Frataxin_Cyay"/>
    <property type="match status" value="1"/>
</dbReference>
<accession>A0A9W7ZV75</accession>
<dbReference type="OrthoDB" id="1897642at2759"/>
<proteinExistence type="inferred from homology"/>
<dbReference type="PRINTS" id="PR00904">
    <property type="entry name" value="FRATAXIN"/>
</dbReference>
<dbReference type="SMART" id="SM01219">
    <property type="entry name" value="Frataxin_Cyay"/>
    <property type="match status" value="1"/>
</dbReference>